<evidence type="ECO:0000313" key="10">
    <source>
        <dbReference type="Proteomes" id="UP000185669"/>
    </source>
</evidence>
<dbReference type="InterPro" id="IPR022346">
    <property type="entry name" value="T2SS_GspH"/>
</dbReference>
<dbReference type="STRING" id="56779.SAMN05421834_101331"/>
<dbReference type="EMBL" id="FTNC01000001">
    <property type="protein sequence ID" value="SIQ11818.1"/>
    <property type="molecule type" value="Genomic_DNA"/>
</dbReference>
<keyword evidence="2" id="KW-1003">Cell membrane</keyword>
<evidence type="ECO:0000256" key="4">
    <source>
        <dbReference type="ARBA" id="ARBA00022519"/>
    </source>
</evidence>
<evidence type="ECO:0000256" key="6">
    <source>
        <dbReference type="ARBA" id="ARBA00022989"/>
    </source>
</evidence>
<keyword evidence="5" id="KW-0812">Transmembrane</keyword>
<keyword evidence="6" id="KW-1133">Transmembrane helix</keyword>
<evidence type="ECO:0000256" key="5">
    <source>
        <dbReference type="ARBA" id="ARBA00022692"/>
    </source>
</evidence>
<keyword evidence="4" id="KW-0997">Cell inner membrane</keyword>
<dbReference type="GO" id="GO:0015628">
    <property type="term" value="P:protein secretion by the type II secretion system"/>
    <property type="evidence" value="ECO:0007669"/>
    <property type="project" value="InterPro"/>
</dbReference>
<dbReference type="Gene3D" id="3.55.40.10">
    <property type="entry name" value="minor pseudopilin epsh domain"/>
    <property type="match status" value="1"/>
</dbReference>
<keyword evidence="7" id="KW-0472">Membrane</keyword>
<protein>
    <submittedName>
        <fullName evidence="9">Tfp pilus assembly protein FimT</fullName>
    </submittedName>
</protein>
<evidence type="ECO:0000259" key="8">
    <source>
        <dbReference type="Pfam" id="PF12019"/>
    </source>
</evidence>
<keyword evidence="3" id="KW-0488">Methylation</keyword>
<dbReference type="GO" id="GO:0015627">
    <property type="term" value="C:type II protein secretion system complex"/>
    <property type="evidence" value="ECO:0007669"/>
    <property type="project" value="InterPro"/>
</dbReference>
<evidence type="ECO:0000256" key="3">
    <source>
        <dbReference type="ARBA" id="ARBA00022481"/>
    </source>
</evidence>
<evidence type="ECO:0000256" key="2">
    <source>
        <dbReference type="ARBA" id="ARBA00022475"/>
    </source>
</evidence>
<accession>A0A1N6Q5E8</accession>
<comment type="subcellular location">
    <subcellularLocation>
        <location evidence="1">Cell inner membrane</location>
        <topology evidence="1">Single-pass membrane protein</topology>
    </subcellularLocation>
</comment>
<dbReference type="Pfam" id="PF12019">
    <property type="entry name" value="GspH"/>
    <property type="match status" value="1"/>
</dbReference>
<reference evidence="10" key="1">
    <citation type="submission" date="2017-01" db="EMBL/GenBank/DDBJ databases">
        <authorList>
            <person name="Varghese N."/>
            <person name="Submissions S."/>
        </authorList>
    </citation>
    <scope>NUCLEOTIDE SEQUENCE [LARGE SCALE GENOMIC DNA]</scope>
    <source>
        <strain evidence="10">ATCC 700103</strain>
    </source>
</reference>
<proteinExistence type="predicted"/>
<evidence type="ECO:0000256" key="7">
    <source>
        <dbReference type="ARBA" id="ARBA00023136"/>
    </source>
</evidence>
<feature type="domain" description="General secretion pathway GspH" evidence="8">
    <location>
        <begin position="34"/>
        <end position="146"/>
    </location>
</feature>
<gene>
    <name evidence="9" type="ORF">SAMN05421834_101331</name>
</gene>
<dbReference type="InterPro" id="IPR045584">
    <property type="entry name" value="Pilin-like"/>
</dbReference>
<sequence>MIEILVVITVMGILFTISYRPQFKNDFTIRQEINCLAADFRWARNKAILDNQTYIFRIYTIKESPESSKIPYYFYVEEDENMIIKKKGYYSSDLILYKTLSYKAVTDNYYEWIRFNNTATARGGTVALAKAKTGARKYSITVNQLGRVKVEK</sequence>
<organism evidence="9 10">
    <name type="scientific">Halanaerobium kushneri</name>
    <dbReference type="NCBI Taxonomy" id="56779"/>
    <lineage>
        <taxon>Bacteria</taxon>
        <taxon>Bacillati</taxon>
        <taxon>Bacillota</taxon>
        <taxon>Clostridia</taxon>
        <taxon>Halanaerobiales</taxon>
        <taxon>Halanaerobiaceae</taxon>
        <taxon>Halanaerobium</taxon>
    </lineage>
</organism>
<evidence type="ECO:0000313" key="9">
    <source>
        <dbReference type="EMBL" id="SIQ11818.1"/>
    </source>
</evidence>
<dbReference type="AlphaFoldDB" id="A0A1N6Q5E8"/>
<name>A0A1N6Q5E8_9FIRM</name>
<keyword evidence="10" id="KW-1185">Reference proteome</keyword>
<evidence type="ECO:0000256" key="1">
    <source>
        <dbReference type="ARBA" id="ARBA00004377"/>
    </source>
</evidence>
<dbReference type="Proteomes" id="UP000185669">
    <property type="component" value="Unassembled WGS sequence"/>
</dbReference>
<dbReference type="GO" id="GO:0005886">
    <property type="term" value="C:plasma membrane"/>
    <property type="evidence" value="ECO:0007669"/>
    <property type="project" value="UniProtKB-SubCell"/>
</dbReference>
<dbReference type="SUPFAM" id="SSF54523">
    <property type="entry name" value="Pili subunits"/>
    <property type="match status" value="1"/>
</dbReference>